<comment type="function">
    <text evidence="4 5">Required for flagellar hook formation. May act as a scaffolding protein.</text>
</comment>
<dbReference type="EMBL" id="JBHLXE010000100">
    <property type="protein sequence ID" value="MFC0180436.1"/>
    <property type="molecule type" value="Genomic_DNA"/>
</dbReference>
<organism evidence="8 9">
    <name type="scientific">Thorsellia kenyensis</name>
    <dbReference type="NCBI Taxonomy" id="1549888"/>
    <lineage>
        <taxon>Bacteria</taxon>
        <taxon>Pseudomonadati</taxon>
        <taxon>Pseudomonadota</taxon>
        <taxon>Gammaproteobacteria</taxon>
        <taxon>Enterobacterales</taxon>
        <taxon>Thorselliaceae</taxon>
        <taxon>Thorsellia</taxon>
    </lineage>
</organism>
<dbReference type="Proteomes" id="UP001589758">
    <property type="component" value="Unassembled WGS sequence"/>
</dbReference>
<feature type="domain" description="FlgD/Vpr Ig-like" evidence="6">
    <location>
        <begin position="120"/>
        <end position="188"/>
    </location>
</feature>
<keyword evidence="8" id="KW-0282">Flagellum</keyword>
<evidence type="ECO:0000259" key="6">
    <source>
        <dbReference type="Pfam" id="PF13860"/>
    </source>
</evidence>
<keyword evidence="9" id="KW-1185">Reference proteome</keyword>
<evidence type="ECO:0000313" key="8">
    <source>
        <dbReference type="EMBL" id="MFC0180436.1"/>
    </source>
</evidence>
<dbReference type="InterPro" id="IPR005648">
    <property type="entry name" value="FlgD"/>
</dbReference>
<gene>
    <name evidence="8" type="ORF">ACFFIT_10145</name>
</gene>
<evidence type="ECO:0000259" key="7">
    <source>
        <dbReference type="Pfam" id="PF13861"/>
    </source>
</evidence>
<dbReference type="RefSeq" id="WP_385877546.1">
    <property type="nucleotide sequence ID" value="NZ_JBHLXE010000100.1"/>
</dbReference>
<reference evidence="8 9" key="1">
    <citation type="submission" date="2024-09" db="EMBL/GenBank/DDBJ databases">
        <authorList>
            <person name="Sun Q."/>
            <person name="Mori K."/>
        </authorList>
    </citation>
    <scope>NUCLEOTIDE SEQUENCE [LARGE SCALE GENOMIC DNA]</scope>
    <source>
        <strain evidence="8 9">CCM 8545</strain>
    </source>
</reference>
<evidence type="ECO:0000256" key="1">
    <source>
        <dbReference type="ARBA" id="ARBA00010577"/>
    </source>
</evidence>
<evidence type="ECO:0000256" key="4">
    <source>
        <dbReference type="ARBA" id="ARBA00024746"/>
    </source>
</evidence>
<comment type="caution">
    <text evidence="8">The sequence shown here is derived from an EMBL/GenBank/DDBJ whole genome shotgun (WGS) entry which is preliminary data.</text>
</comment>
<dbReference type="Gene3D" id="2.30.30.910">
    <property type="match status" value="1"/>
</dbReference>
<accession>A0ABV6CDT2</accession>
<keyword evidence="8" id="KW-0966">Cell projection</keyword>
<feature type="domain" description="FlgD Tudor-like" evidence="7">
    <location>
        <begin position="90"/>
        <end position="227"/>
    </location>
</feature>
<evidence type="ECO:0000256" key="5">
    <source>
        <dbReference type="RuleBase" id="RU362076"/>
    </source>
</evidence>
<proteinExistence type="inferred from homology"/>
<dbReference type="InterPro" id="IPR025965">
    <property type="entry name" value="FlgD/Vpr_Ig-like"/>
</dbReference>
<name>A0ABV6CDT2_9GAMM</name>
<dbReference type="Pfam" id="PF13860">
    <property type="entry name" value="FlgD_ig"/>
    <property type="match status" value="1"/>
</dbReference>
<evidence type="ECO:0000256" key="3">
    <source>
        <dbReference type="ARBA" id="ARBA00022795"/>
    </source>
</evidence>
<dbReference type="Pfam" id="PF13861">
    <property type="entry name" value="FLgD_tudor"/>
    <property type="match status" value="1"/>
</dbReference>
<keyword evidence="8" id="KW-0969">Cilium</keyword>
<keyword evidence="3 5" id="KW-1005">Bacterial flagellum biogenesis</keyword>
<evidence type="ECO:0000256" key="2">
    <source>
        <dbReference type="ARBA" id="ARBA00016013"/>
    </source>
</evidence>
<dbReference type="Gene3D" id="2.60.40.4070">
    <property type="match status" value="1"/>
</dbReference>
<evidence type="ECO:0000313" key="9">
    <source>
        <dbReference type="Proteomes" id="UP001589758"/>
    </source>
</evidence>
<comment type="similarity">
    <text evidence="1 5">Belongs to the FlgD family.</text>
</comment>
<protein>
    <recommendedName>
        <fullName evidence="2 5">Basal-body rod modification protein FlgD</fullName>
    </recommendedName>
</protein>
<dbReference type="InterPro" id="IPR025963">
    <property type="entry name" value="FLgD_Tudor"/>
</dbReference>
<sequence>MAIPPVTSFYDPAATALNNNKKDLSGESAASLENRFLTLLIAQLQNQDPTNPMDNAQLTTQLAQIQTVAGVEKLNETTSGLTQQIQDGKSLSAVNLIGRTVLVPGNKLIVGMDAEENTLSTPIGFELASPAEKVTITIKNASGAVVANVELENVPSGINSFVWDGKLEDGSFAPTGAYSFDLAATSGDSKIASNSLFSSTVFGVIRGGNQVMLDLGLLGEVSYDDVRQVL</sequence>
<dbReference type="Pfam" id="PF03963">
    <property type="entry name" value="FlgD"/>
    <property type="match status" value="1"/>
</dbReference>